<sequence length="144" mass="16812">MNILSKEEILRKGKNLLTELGYDPLVGLTVEMDTEAPYNGIGYTLFDNNEIETYSFYVNGIQDIQNVEFYFDGKLKAYCDFKNGLVDGELIEWNEEGIKTYWAEFEANVKKKFKKWNDQGELIDEKKEPTKEDLDKIMKIKGEK</sequence>
<comment type="caution">
    <text evidence="1">The sequence shown here is derived from an EMBL/GenBank/DDBJ whole genome shotgun (WGS) entry which is preliminary data.</text>
</comment>
<dbReference type="AlphaFoldDB" id="A0A0L6JU43"/>
<dbReference type="Proteomes" id="UP000036923">
    <property type="component" value="Unassembled WGS sequence"/>
</dbReference>
<dbReference type="RefSeq" id="WP_036935671.1">
    <property type="nucleotide sequence ID" value="NZ_JQKC01000001.1"/>
</dbReference>
<evidence type="ECO:0000313" key="2">
    <source>
        <dbReference type="Proteomes" id="UP000036923"/>
    </source>
</evidence>
<dbReference type="STRING" id="398512.Bccel_4645"/>
<dbReference type="EMBL" id="LGTC01000001">
    <property type="protein sequence ID" value="KNY29371.1"/>
    <property type="molecule type" value="Genomic_DNA"/>
</dbReference>
<evidence type="ECO:0000313" key="1">
    <source>
        <dbReference type="EMBL" id="KNY29371.1"/>
    </source>
</evidence>
<proteinExistence type="predicted"/>
<keyword evidence="2" id="KW-1185">Reference proteome</keyword>
<protein>
    <submittedName>
        <fullName evidence="1">Uncharacterized protein</fullName>
    </submittedName>
</protein>
<organism evidence="1 2">
    <name type="scientific">Pseudobacteroides cellulosolvens ATCC 35603 = DSM 2933</name>
    <dbReference type="NCBI Taxonomy" id="398512"/>
    <lineage>
        <taxon>Bacteria</taxon>
        <taxon>Bacillati</taxon>
        <taxon>Bacillota</taxon>
        <taxon>Clostridia</taxon>
        <taxon>Eubacteriales</taxon>
        <taxon>Oscillospiraceae</taxon>
        <taxon>Pseudobacteroides</taxon>
    </lineage>
</organism>
<reference evidence="2" key="1">
    <citation type="submission" date="2015-07" db="EMBL/GenBank/DDBJ databases">
        <title>Near-Complete Genome Sequence of the Cellulolytic Bacterium Bacteroides (Pseudobacteroides) cellulosolvens ATCC 35603.</title>
        <authorList>
            <person name="Dassa B."/>
            <person name="Utturkar S.M."/>
            <person name="Klingeman D.M."/>
            <person name="Hurt R.A."/>
            <person name="Keller M."/>
            <person name="Xu J."/>
            <person name="Reddy Y.H.K."/>
            <person name="Borovok I."/>
            <person name="Grinberg I.R."/>
            <person name="Lamed R."/>
            <person name="Zhivin O."/>
            <person name="Bayer E.A."/>
            <person name="Brown S.D."/>
        </authorList>
    </citation>
    <scope>NUCLEOTIDE SEQUENCE [LARGE SCALE GENOMIC DNA]</scope>
    <source>
        <strain evidence="2">DSM 2933</strain>
    </source>
</reference>
<accession>A0A0L6JU43</accession>
<name>A0A0L6JU43_9FIRM</name>
<dbReference type="SUPFAM" id="SSF82185">
    <property type="entry name" value="Histone H3 K4-specific methyltransferase SET7/9 N-terminal domain"/>
    <property type="match status" value="1"/>
</dbReference>
<gene>
    <name evidence="1" type="ORF">Bccel_4645</name>
</gene>
<dbReference type="eggNOG" id="COG2849">
    <property type="taxonomic scope" value="Bacteria"/>
</dbReference>